<evidence type="ECO:0000313" key="3">
    <source>
        <dbReference type="Proteomes" id="UP000315252"/>
    </source>
</evidence>
<sequence>MFRRLHRPYTAVHTSRLIALCVSFLMMLSACSGVGVVATSDPNKKLAQAEDMQSSGRIAKARQLMSEAAELFSAEKDQEGVAEAYRRTAFLIRIYGDGTILGRQNTEERKLDVTTADKSSAYFERARAIQQELEDYALVSHLEYNIGVNYALSNRTREACSAFDRSLTAYRAEKTRRPEHDPELPPGIASFEAFIDQARLEAGCA</sequence>
<dbReference type="EMBL" id="VHSH01000005">
    <property type="protein sequence ID" value="TQV79258.1"/>
    <property type="molecule type" value="Genomic_DNA"/>
</dbReference>
<accession>A0A545TPZ0</accession>
<evidence type="ECO:0000256" key="1">
    <source>
        <dbReference type="SAM" id="SignalP"/>
    </source>
</evidence>
<name>A0A545TPZ0_9PROT</name>
<reference evidence="2 3" key="1">
    <citation type="submission" date="2019-06" db="EMBL/GenBank/DDBJ databases">
        <title>Whole genome sequence for Rhodospirillaceae sp. R148.</title>
        <authorList>
            <person name="Wang G."/>
        </authorList>
    </citation>
    <scope>NUCLEOTIDE SEQUENCE [LARGE SCALE GENOMIC DNA]</scope>
    <source>
        <strain evidence="2 3">R148</strain>
    </source>
</reference>
<feature type="chain" id="PRO_5022163261" description="Tetratricopeptide repeat protein" evidence="1">
    <location>
        <begin position="33"/>
        <end position="205"/>
    </location>
</feature>
<dbReference type="SUPFAM" id="SSF48452">
    <property type="entry name" value="TPR-like"/>
    <property type="match status" value="1"/>
</dbReference>
<evidence type="ECO:0008006" key="4">
    <source>
        <dbReference type="Google" id="ProtNLM"/>
    </source>
</evidence>
<comment type="caution">
    <text evidence="2">The sequence shown here is derived from an EMBL/GenBank/DDBJ whole genome shotgun (WGS) entry which is preliminary data.</text>
</comment>
<dbReference type="PROSITE" id="PS51257">
    <property type="entry name" value="PROKAR_LIPOPROTEIN"/>
    <property type="match status" value="1"/>
</dbReference>
<evidence type="ECO:0000313" key="2">
    <source>
        <dbReference type="EMBL" id="TQV79258.1"/>
    </source>
</evidence>
<organism evidence="2 3">
    <name type="scientific">Denitrobaculum tricleocarpae</name>
    <dbReference type="NCBI Taxonomy" id="2591009"/>
    <lineage>
        <taxon>Bacteria</taxon>
        <taxon>Pseudomonadati</taxon>
        <taxon>Pseudomonadota</taxon>
        <taxon>Alphaproteobacteria</taxon>
        <taxon>Rhodospirillales</taxon>
        <taxon>Rhodospirillaceae</taxon>
        <taxon>Denitrobaculum</taxon>
    </lineage>
</organism>
<dbReference type="Proteomes" id="UP000315252">
    <property type="component" value="Unassembled WGS sequence"/>
</dbReference>
<dbReference type="InterPro" id="IPR011990">
    <property type="entry name" value="TPR-like_helical_dom_sf"/>
</dbReference>
<dbReference type="Gene3D" id="1.25.40.10">
    <property type="entry name" value="Tetratricopeptide repeat domain"/>
    <property type="match status" value="1"/>
</dbReference>
<dbReference type="RefSeq" id="WP_142897482.1">
    <property type="nucleotide sequence ID" value="NZ_ML660056.1"/>
</dbReference>
<protein>
    <recommendedName>
        <fullName evidence="4">Tetratricopeptide repeat protein</fullName>
    </recommendedName>
</protein>
<keyword evidence="1" id="KW-0732">Signal</keyword>
<dbReference type="AlphaFoldDB" id="A0A545TPZ0"/>
<proteinExistence type="predicted"/>
<keyword evidence="3" id="KW-1185">Reference proteome</keyword>
<feature type="signal peptide" evidence="1">
    <location>
        <begin position="1"/>
        <end position="32"/>
    </location>
</feature>
<gene>
    <name evidence="2" type="ORF">FKG95_16535</name>
</gene>